<evidence type="ECO:0000313" key="1">
    <source>
        <dbReference type="EMBL" id="EFO90026.1"/>
    </source>
</evidence>
<evidence type="ECO:0000313" key="2">
    <source>
        <dbReference type="Proteomes" id="UP000008281"/>
    </source>
</evidence>
<organism evidence="2">
    <name type="scientific">Caenorhabditis remanei</name>
    <name type="common">Caenorhabditis vulgaris</name>
    <dbReference type="NCBI Taxonomy" id="31234"/>
    <lineage>
        <taxon>Eukaryota</taxon>
        <taxon>Metazoa</taxon>
        <taxon>Ecdysozoa</taxon>
        <taxon>Nematoda</taxon>
        <taxon>Chromadorea</taxon>
        <taxon>Rhabditida</taxon>
        <taxon>Rhabditina</taxon>
        <taxon>Rhabditomorpha</taxon>
        <taxon>Rhabditoidea</taxon>
        <taxon>Rhabditidae</taxon>
        <taxon>Peloderinae</taxon>
        <taxon>Caenorhabditis</taxon>
    </lineage>
</organism>
<dbReference type="Proteomes" id="UP000008281">
    <property type="component" value="Unassembled WGS sequence"/>
</dbReference>
<keyword evidence="2" id="KW-1185">Reference proteome</keyword>
<proteinExistence type="predicted"/>
<dbReference type="EMBL" id="DS268560">
    <property type="protein sequence ID" value="EFO90026.1"/>
    <property type="molecule type" value="Genomic_DNA"/>
</dbReference>
<sequence>MQVKHGMRIDNAKQTDEFHTAKKKIERGFGKWSHMENKEEISIKSRRSSLVKVQQGFYAGVELETTLKVDEERIFNQMKKLSPRFKELRALMRLEKIFR</sequence>
<protein>
    <submittedName>
        <fullName evidence="1">Uncharacterized protein</fullName>
    </submittedName>
</protein>
<name>E3N8Y8_CAERE</name>
<gene>
    <name evidence="1" type="ORF">CRE_21512</name>
</gene>
<reference evidence="1" key="1">
    <citation type="submission" date="2007-07" db="EMBL/GenBank/DDBJ databases">
        <title>PCAP assembly of the Caenorhabditis remanei genome.</title>
        <authorList>
            <consortium name="The Caenorhabditis remanei Sequencing Consortium"/>
            <person name="Wilson R.K."/>
        </authorList>
    </citation>
    <scope>NUCLEOTIDE SEQUENCE [LARGE SCALE GENOMIC DNA]</scope>
    <source>
        <strain evidence="1">PB4641</strain>
    </source>
</reference>
<dbReference type="AlphaFoldDB" id="E3N8Y8"/>
<accession>E3N8Y8</accession>
<dbReference type="HOGENOM" id="CLU_2322594_0_0_1"/>